<dbReference type="PANTHER" id="PTHR46361:SF3">
    <property type="entry name" value="ELECTRON CARRIER_ PROTEIN DISULFIDE OXIDOREDUCTASE"/>
    <property type="match status" value="1"/>
</dbReference>
<protein>
    <submittedName>
        <fullName evidence="2">DUF547 domain-containing protein</fullName>
    </submittedName>
</protein>
<evidence type="ECO:0000313" key="3">
    <source>
        <dbReference type="Proteomes" id="UP001596368"/>
    </source>
</evidence>
<feature type="domain" description="DUF547" evidence="1">
    <location>
        <begin position="2"/>
        <end position="41"/>
    </location>
</feature>
<accession>A0ABD5XWE9</accession>
<dbReference type="EMBL" id="JBHSZG010000001">
    <property type="protein sequence ID" value="MFC7137410.1"/>
    <property type="molecule type" value="Genomic_DNA"/>
</dbReference>
<proteinExistence type="predicted"/>
<dbReference type="Pfam" id="PF04784">
    <property type="entry name" value="DUF547"/>
    <property type="match status" value="1"/>
</dbReference>
<evidence type="ECO:0000259" key="1">
    <source>
        <dbReference type="Pfam" id="PF04784"/>
    </source>
</evidence>
<organism evidence="2 3">
    <name type="scientific">Halobaculum litoreum</name>
    <dbReference type="NCBI Taxonomy" id="3031998"/>
    <lineage>
        <taxon>Archaea</taxon>
        <taxon>Methanobacteriati</taxon>
        <taxon>Methanobacteriota</taxon>
        <taxon>Stenosarchaea group</taxon>
        <taxon>Halobacteria</taxon>
        <taxon>Halobacteriales</taxon>
        <taxon>Haloferacaceae</taxon>
        <taxon>Halobaculum</taxon>
    </lineage>
</organism>
<comment type="caution">
    <text evidence="2">The sequence shown here is derived from an EMBL/GenBank/DDBJ whole genome shotgun (WGS) entry which is preliminary data.</text>
</comment>
<gene>
    <name evidence="2" type="ORF">ACFQRB_15165</name>
</gene>
<keyword evidence="3" id="KW-1185">Reference proteome</keyword>
<dbReference type="InterPro" id="IPR006869">
    <property type="entry name" value="DUF547"/>
</dbReference>
<name>A0ABD5XWE9_9EURY</name>
<dbReference type="AlphaFoldDB" id="A0ABD5XWE9"/>
<sequence length="114" mass="12767">METVDPRIHFALNCAAESCPAIAAYSADVDAELADATALYLERTVEHDTGRLGRSVVRVPRVCLWFRGDFGGAAGVRRLLREHGLLGADERPRVRSLEWDWSRRVGRFREDAGE</sequence>
<reference evidence="2 3" key="1">
    <citation type="journal article" date="2019" name="Int. J. Syst. Evol. Microbiol.">
        <title>The Global Catalogue of Microorganisms (GCM) 10K type strain sequencing project: providing services to taxonomists for standard genome sequencing and annotation.</title>
        <authorList>
            <consortium name="The Broad Institute Genomics Platform"/>
            <consortium name="The Broad Institute Genome Sequencing Center for Infectious Disease"/>
            <person name="Wu L."/>
            <person name="Ma J."/>
        </authorList>
    </citation>
    <scope>NUCLEOTIDE SEQUENCE [LARGE SCALE GENOMIC DNA]</scope>
    <source>
        <strain evidence="2 3">DT92</strain>
    </source>
</reference>
<dbReference type="PANTHER" id="PTHR46361">
    <property type="entry name" value="ELECTRON CARRIER/ PROTEIN DISULFIDE OXIDOREDUCTASE"/>
    <property type="match status" value="1"/>
</dbReference>
<evidence type="ECO:0000313" key="2">
    <source>
        <dbReference type="EMBL" id="MFC7137410.1"/>
    </source>
</evidence>
<dbReference type="Proteomes" id="UP001596368">
    <property type="component" value="Unassembled WGS sequence"/>
</dbReference>